<sequence>MASSCPPRRLQSGQLVSSLFPPRAVVRENARIIEIAYEKKEKKRNSGCPIIVSVQKKKEGMLRARAQMRFTITGRESYIQLLWLSFVCACNERATTLEVEKKKEVTAATVTEASFQTTGKERNRSGALAKKNEVIALKKLELKRSGNKLFGEGWRECSGGGGSGYSGRDLRSVSYFLVGRIQGRIPLDSWEE</sequence>
<evidence type="ECO:0000313" key="1">
    <source>
        <dbReference type="EMBL" id="CAL1687045.1"/>
    </source>
</evidence>
<evidence type="ECO:0000313" key="2">
    <source>
        <dbReference type="Proteomes" id="UP001497644"/>
    </source>
</evidence>
<protein>
    <submittedName>
        <fullName evidence="1">Uncharacterized protein</fullName>
    </submittedName>
</protein>
<dbReference type="AlphaFoldDB" id="A0AAV2P7C5"/>
<organism evidence="1 2">
    <name type="scientific">Lasius platythorax</name>
    <dbReference type="NCBI Taxonomy" id="488582"/>
    <lineage>
        <taxon>Eukaryota</taxon>
        <taxon>Metazoa</taxon>
        <taxon>Ecdysozoa</taxon>
        <taxon>Arthropoda</taxon>
        <taxon>Hexapoda</taxon>
        <taxon>Insecta</taxon>
        <taxon>Pterygota</taxon>
        <taxon>Neoptera</taxon>
        <taxon>Endopterygota</taxon>
        <taxon>Hymenoptera</taxon>
        <taxon>Apocrita</taxon>
        <taxon>Aculeata</taxon>
        <taxon>Formicoidea</taxon>
        <taxon>Formicidae</taxon>
        <taxon>Formicinae</taxon>
        <taxon>Lasius</taxon>
        <taxon>Lasius</taxon>
    </lineage>
</organism>
<reference evidence="1" key="1">
    <citation type="submission" date="2024-04" db="EMBL/GenBank/DDBJ databases">
        <authorList>
            <consortium name="Molecular Ecology Group"/>
        </authorList>
    </citation>
    <scope>NUCLEOTIDE SEQUENCE</scope>
</reference>
<gene>
    <name evidence="1" type="ORF">LPLAT_LOCUS12322</name>
</gene>
<dbReference type="Proteomes" id="UP001497644">
    <property type="component" value="Chromosome 7"/>
</dbReference>
<name>A0AAV2P7C5_9HYME</name>
<keyword evidence="2" id="KW-1185">Reference proteome</keyword>
<accession>A0AAV2P7C5</accession>
<dbReference type="EMBL" id="OZ034830">
    <property type="protein sequence ID" value="CAL1687045.1"/>
    <property type="molecule type" value="Genomic_DNA"/>
</dbReference>
<proteinExistence type="predicted"/>